<name>A0A507QU21_MONPU</name>
<dbReference type="EMBL" id="VIFY01000059">
    <property type="protein sequence ID" value="TQB72682.1"/>
    <property type="molecule type" value="Genomic_DNA"/>
</dbReference>
<dbReference type="AlphaFoldDB" id="A0A507QU21"/>
<protein>
    <recommendedName>
        <fullName evidence="1">DUF7730 domain-containing protein</fullName>
    </recommendedName>
</protein>
<organism evidence="2 3">
    <name type="scientific">Monascus purpureus</name>
    <name type="common">Red mold</name>
    <name type="synonym">Monascus anka</name>
    <dbReference type="NCBI Taxonomy" id="5098"/>
    <lineage>
        <taxon>Eukaryota</taxon>
        <taxon>Fungi</taxon>
        <taxon>Dikarya</taxon>
        <taxon>Ascomycota</taxon>
        <taxon>Pezizomycotina</taxon>
        <taxon>Eurotiomycetes</taxon>
        <taxon>Eurotiomycetidae</taxon>
        <taxon>Eurotiales</taxon>
        <taxon>Aspergillaceae</taxon>
        <taxon>Monascus</taxon>
    </lineage>
</organism>
<dbReference type="Pfam" id="PF24864">
    <property type="entry name" value="DUF7730"/>
    <property type="match status" value="1"/>
</dbReference>
<keyword evidence="3" id="KW-1185">Reference proteome</keyword>
<dbReference type="PANTHER" id="PTHR38790">
    <property type="entry name" value="2EXR DOMAIN-CONTAINING PROTEIN-RELATED"/>
    <property type="match status" value="1"/>
</dbReference>
<evidence type="ECO:0000259" key="1">
    <source>
        <dbReference type="Pfam" id="PF24864"/>
    </source>
</evidence>
<sequence length="288" mass="32982">MARIKQGVFSWEDVLAQRYQNASTPTECEPQSQKSHLLSKLSPELRLMIWEMVLAWSRLHIIQRPGRRLGHIVCPGAPSCEICQDGLPQPVKDGGRGVSLTLMWTDKNINNKDRNRNGGKGNGSKLLALPMTCRQIYTESIHLLYTHNTFEFSNTWTLPYLLPTIPNSHWTRIRSVELRWAFPGHWLPSKDPVKAVYFSAGRQQWIETCAALKQMDSLRSFTLSLAGNWFCEPVEKIPVFLDPLRNLRLRGGGVWSLVLPGQPYYIEEVGRIKEWLRGRGVNCVIWFG</sequence>
<accession>A0A507QU21</accession>
<dbReference type="PANTHER" id="PTHR38790:SF9">
    <property type="entry name" value="F-BOX DOMAIN-CONTAINING PROTEIN"/>
    <property type="match status" value="1"/>
</dbReference>
<dbReference type="STRING" id="5098.A0A507QU21"/>
<evidence type="ECO:0000313" key="2">
    <source>
        <dbReference type="EMBL" id="TQB72682.1"/>
    </source>
</evidence>
<proteinExistence type="predicted"/>
<comment type="caution">
    <text evidence="2">The sequence shown here is derived from an EMBL/GenBank/DDBJ whole genome shotgun (WGS) entry which is preliminary data.</text>
</comment>
<feature type="domain" description="DUF7730" evidence="1">
    <location>
        <begin position="32"/>
        <end position="260"/>
    </location>
</feature>
<gene>
    <name evidence="2" type="ORF">MPDQ_006547</name>
</gene>
<evidence type="ECO:0000313" key="3">
    <source>
        <dbReference type="Proteomes" id="UP000319663"/>
    </source>
</evidence>
<reference evidence="2 3" key="1">
    <citation type="submission" date="2019-06" db="EMBL/GenBank/DDBJ databases">
        <title>Wine fermentation using esterase from Monascus purpureus.</title>
        <authorList>
            <person name="Geng C."/>
            <person name="Zhang Y."/>
        </authorList>
    </citation>
    <scope>NUCLEOTIDE SEQUENCE [LARGE SCALE GENOMIC DNA]</scope>
    <source>
        <strain evidence="2">HQ1</strain>
    </source>
</reference>
<dbReference type="InterPro" id="IPR056632">
    <property type="entry name" value="DUF7730"/>
</dbReference>
<dbReference type="Proteomes" id="UP000319663">
    <property type="component" value="Unassembled WGS sequence"/>
</dbReference>